<name>A0A017STU1_9BACT</name>
<comment type="caution">
    <text evidence="7">The sequence shown here is derived from an EMBL/GenBank/DDBJ whole genome shotgun (WGS) entry which is preliminary data.</text>
</comment>
<gene>
    <name evidence="7" type="ORF">CAP_1117</name>
</gene>
<evidence type="ECO:0000259" key="5">
    <source>
        <dbReference type="Pfam" id="PF04717"/>
    </source>
</evidence>
<sequence length="786" mass="83191">MLQFPQHGLRIAALGVSLTDRIGAGYSADVEATARGVPPPDQILGQPVTVIIEAPGGERAVNGIVTRVEHRAPTGDDQTLLVTVGPLLAPLAHRADLRIFEHRSTLQIAAEILADWGLEPLVRCNQSAHPPHEYRVQYAETQGDFLRRILEEEGISLLLEPSADGPERVVFDDAPHLREPVLALAHAARLADADGPAYADLATLHALAPSALSLRDHDFSLRADVALLAETTTDAPHPPISTYALELGAFFVDGARSSDARSSDPARAAAPLTGGDAQLSPGARSDAQRGQKVTERRLAALRADASRFQFHTNVATLHAGAVVRLRDLAHPLLVTAVHLDVGQDRGATARIEAVDARIPYVPPRAIARPVVRGVQTARVVGPAGQEVHVDAHGRVRVEMLWDRRPAGERSTCWVRVAHGWAGTGFGLVAIPRVGQGVLVGFLDGDPDRPVIVGRLFDGSSPHPYPLPQNATKTGLRTSTLPGGEGFNELSFEDARGRELVYLRAERDRETLVRADDRLRVDGSRDKAVLANETIAVSGTRSARIGGADVTEVGDRFTAVMAGGKTSIDMTEGHIRLTTGAASLALDGPDARLVAEGHVEVTAQSISVRGTTTIRIEAGAEVHVETSSGDVVIQGGPFVRINPADADPADADVDVDHLPVPVPGDVDLVASLDDAADAAAFDPERPAGIGDLLAPGGAWDFLSRGEAWRAFHFFHAGAVSRAAGQPLGVALRQEGRRYETRVGKDPERGDPGNGLWGGKAPYGLEPADAEALEQGAAWYGKTLGAAS</sequence>
<dbReference type="Proteomes" id="UP000019678">
    <property type="component" value="Unassembled WGS sequence"/>
</dbReference>
<evidence type="ECO:0000259" key="6">
    <source>
        <dbReference type="Pfam" id="PF22178"/>
    </source>
</evidence>
<dbReference type="InterPro" id="IPR037026">
    <property type="entry name" value="Vgr_OB-fold_dom_sf"/>
</dbReference>
<dbReference type="NCBIfam" id="TIGR03361">
    <property type="entry name" value="VI_Rhs_Vgr"/>
    <property type="match status" value="1"/>
</dbReference>
<dbReference type="SUPFAM" id="SSF69279">
    <property type="entry name" value="Phage tail proteins"/>
    <property type="match status" value="2"/>
</dbReference>
<dbReference type="SUPFAM" id="SSF69255">
    <property type="entry name" value="gp5 N-terminal domain-like"/>
    <property type="match status" value="1"/>
</dbReference>
<dbReference type="GO" id="GO:0005576">
    <property type="term" value="C:extracellular region"/>
    <property type="evidence" value="ECO:0007669"/>
    <property type="project" value="UniProtKB-SubCell"/>
</dbReference>
<dbReference type="InterPro" id="IPR006531">
    <property type="entry name" value="Gp5/Vgr_OB"/>
</dbReference>
<dbReference type="eggNOG" id="COG3501">
    <property type="taxonomic scope" value="Bacteria"/>
</dbReference>
<comment type="subcellular location">
    <subcellularLocation>
        <location evidence="1">Secreted</location>
    </subcellularLocation>
</comment>
<dbReference type="AlphaFoldDB" id="A0A017STU1"/>
<evidence type="ECO:0000256" key="1">
    <source>
        <dbReference type="ARBA" id="ARBA00004613"/>
    </source>
</evidence>
<dbReference type="Gene3D" id="3.55.50.10">
    <property type="entry name" value="Baseplate protein-like domains"/>
    <property type="match status" value="1"/>
</dbReference>
<comment type="similarity">
    <text evidence="2">Belongs to the VgrG protein family.</text>
</comment>
<dbReference type="InterPro" id="IPR050708">
    <property type="entry name" value="T6SS_VgrG/RHS"/>
</dbReference>
<evidence type="ECO:0000313" key="7">
    <source>
        <dbReference type="EMBL" id="EYF00182.1"/>
    </source>
</evidence>
<keyword evidence="3" id="KW-0964">Secreted</keyword>
<dbReference type="SUPFAM" id="SSF69349">
    <property type="entry name" value="Phage fibre proteins"/>
    <property type="match status" value="1"/>
</dbReference>
<dbReference type="Pfam" id="PF05954">
    <property type="entry name" value="Phage_GPD"/>
    <property type="match status" value="1"/>
</dbReference>
<protein>
    <submittedName>
        <fullName evidence="7">VgrG protein</fullName>
    </submittedName>
</protein>
<feature type="compositionally biased region" description="Basic and acidic residues" evidence="4">
    <location>
        <begin position="736"/>
        <end position="749"/>
    </location>
</feature>
<dbReference type="NCBIfam" id="TIGR01646">
    <property type="entry name" value="vgr_GE"/>
    <property type="match status" value="1"/>
</dbReference>
<keyword evidence="8" id="KW-1185">Reference proteome</keyword>
<dbReference type="PANTHER" id="PTHR32305:SF15">
    <property type="entry name" value="PROTEIN RHSA-RELATED"/>
    <property type="match status" value="1"/>
</dbReference>
<dbReference type="EMBL" id="ASRX01000126">
    <property type="protein sequence ID" value="EYF00182.1"/>
    <property type="molecule type" value="Genomic_DNA"/>
</dbReference>
<dbReference type="Gene3D" id="2.40.50.230">
    <property type="entry name" value="Gp5 N-terminal domain"/>
    <property type="match status" value="1"/>
</dbReference>
<dbReference type="PANTHER" id="PTHR32305">
    <property type="match status" value="1"/>
</dbReference>
<dbReference type="Gene3D" id="4.10.220.110">
    <property type="match status" value="1"/>
</dbReference>
<feature type="domain" description="Gp5/Type VI secretion system Vgr protein OB-fold" evidence="5">
    <location>
        <begin position="390"/>
        <end position="456"/>
    </location>
</feature>
<evidence type="ECO:0000256" key="2">
    <source>
        <dbReference type="ARBA" id="ARBA00005558"/>
    </source>
</evidence>
<dbReference type="InterPro" id="IPR054030">
    <property type="entry name" value="Gp5_Vgr_C"/>
</dbReference>
<evidence type="ECO:0000313" key="8">
    <source>
        <dbReference type="Proteomes" id="UP000019678"/>
    </source>
</evidence>
<dbReference type="Gene3D" id="2.30.110.50">
    <property type="match status" value="1"/>
</dbReference>
<feature type="region of interest" description="Disordered" evidence="4">
    <location>
        <begin position="261"/>
        <end position="293"/>
    </location>
</feature>
<feature type="region of interest" description="Disordered" evidence="4">
    <location>
        <begin position="736"/>
        <end position="759"/>
    </location>
</feature>
<dbReference type="InterPro" id="IPR006533">
    <property type="entry name" value="T6SS_Vgr_RhsGE"/>
</dbReference>
<accession>A0A017STU1</accession>
<dbReference type="Pfam" id="PF22178">
    <property type="entry name" value="Gp5_trimer_C"/>
    <property type="match status" value="1"/>
</dbReference>
<dbReference type="InterPro" id="IPR017847">
    <property type="entry name" value="T6SS_RhsGE_Vgr_subset"/>
</dbReference>
<dbReference type="STRING" id="1192034.CAP_1117"/>
<reference evidence="7 8" key="1">
    <citation type="submission" date="2013-05" db="EMBL/GenBank/DDBJ databases">
        <title>Genome assembly of Chondromyces apiculatus DSM 436.</title>
        <authorList>
            <person name="Sharma G."/>
            <person name="Khatri I."/>
            <person name="Kaur C."/>
            <person name="Mayilraj S."/>
            <person name="Subramanian S."/>
        </authorList>
    </citation>
    <scope>NUCLEOTIDE SEQUENCE [LARGE SCALE GENOMIC DNA]</scope>
    <source>
        <strain evidence="7 8">DSM 436</strain>
    </source>
</reference>
<evidence type="ECO:0000256" key="3">
    <source>
        <dbReference type="ARBA" id="ARBA00022525"/>
    </source>
</evidence>
<feature type="domain" description="Gp5/Type VI secretion system Vgr C-terminal trimerisation" evidence="6">
    <location>
        <begin position="473"/>
        <end position="560"/>
    </location>
</feature>
<dbReference type="Pfam" id="PF04717">
    <property type="entry name" value="Phage_base_V"/>
    <property type="match status" value="1"/>
</dbReference>
<evidence type="ECO:0000256" key="4">
    <source>
        <dbReference type="SAM" id="MobiDB-lite"/>
    </source>
</evidence>
<proteinExistence type="inferred from homology"/>
<organism evidence="7 8">
    <name type="scientific">Chondromyces apiculatus DSM 436</name>
    <dbReference type="NCBI Taxonomy" id="1192034"/>
    <lineage>
        <taxon>Bacteria</taxon>
        <taxon>Pseudomonadati</taxon>
        <taxon>Myxococcota</taxon>
        <taxon>Polyangia</taxon>
        <taxon>Polyangiales</taxon>
        <taxon>Polyangiaceae</taxon>
        <taxon>Chondromyces</taxon>
    </lineage>
</organism>